<reference evidence="1 2" key="1">
    <citation type="submission" date="2019-06" db="EMBL/GenBank/DDBJ databases">
        <title>A chromosomal-level reference genome of Carpinus fangiana (Coryloideae, Betulaceae).</title>
        <authorList>
            <person name="Yang X."/>
            <person name="Wang Z."/>
            <person name="Zhang L."/>
            <person name="Hao G."/>
            <person name="Liu J."/>
            <person name="Yang Y."/>
        </authorList>
    </citation>
    <scope>NUCLEOTIDE SEQUENCE [LARGE SCALE GENOMIC DNA]</scope>
    <source>
        <strain evidence="1">Cfa_2016G</strain>
        <tissue evidence="1">Leaf</tissue>
    </source>
</reference>
<dbReference type="Proteomes" id="UP000327013">
    <property type="component" value="Unassembled WGS sequence"/>
</dbReference>
<gene>
    <name evidence="1" type="ORF">FH972_026660</name>
</gene>
<sequence length="125" mass="13334">MSSWTSAFQRMKVWSISPRPRPPSSKTPSCGCHARGVIDSGAVEGRATGSVRLASTQAAKSVMLAPLDLNIQSPGQRAKCHFLAGRESRVCATSLPGPFGALVATRPQAEMGQKPLSQFLYCEKC</sequence>
<evidence type="ECO:0000313" key="1">
    <source>
        <dbReference type="EMBL" id="KAB8772370.1"/>
    </source>
</evidence>
<name>A0A5N6L759_9ROSI</name>
<proteinExistence type="predicted"/>
<protein>
    <submittedName>
        <fullName evidence="1">Uncharacterized protein</fullName>
    </submittedName>
</protein>
<dbReference type="EMBL" id="VIBQ01000102">
    <property type="protein sequence ID" value="KAB8772370.1"/>
    <property type="molecule type" value="Genomic_DNA"/>
</dbReference>
<dbReference type="AlphaFoldDB" id="A0A5N6L759"/>
<accession>A0A5N6L759</accession>
<evidence type="ECO:0000313" key="2">
    <source>
        <dbReference type="Proteomes" id="UP000327013"/>
    </source>
</evidence>
<comment type="caution">
    <text evidence="1">The sequence shown here is derived from an EMBL/GenBank/DDBJ whole genome shotgun (WGS) entry which is preliminary data.</text>
</comment>
<organism evidence="1 2">
    <name type="scientific">Carpinus fangiana</name>
    <dbReference type="NCBI Taxonomy" id="176857"/>
    <lineage>
        <taxon>Eukaryota</taxon>
        <taxon>Viridiplantae</taxon>
        <taxon>Streptophyta</taxon>
        <taxon>Embryophyta</taxon>
        <taxon>Tracheophyta</taxon>
        <taxon>Spermatophyta</taxon>
        <taxon>Magnoliopsida</taxon>
        <taxon>eudicotyledons</taxon>
        <taxon>Gunneridae</taxon>
        <taxon>Pentapetalae</taxon>
        <taxon>rosids</taxon>
        <taxon>fabids</taxon>
        <taxon>Fagales</taxon>
        <taxon>Betulaceae</taxon>
        <taxon>Carpinus</taxon>
    </lineage>
</organism>
<keyword evidence="2" id="KW-1185">Reference proteome</keyword>